<proteinExistence type="predicted"/>
<keyword evidence="1" id="KW-0677">Repeat</keyword>
<protein>
    <submittedName>
        <fullName evidence="5">Predicted protein</fullName>
    </submittedName>
</protein>
<feature type="region of interest" description="Disordered" evidence="3">
    <location>
        <begin position="18"/>
        <end position="168"/>
    </location>
</feature>
<dbReference type="PANTHER" id="PTHR10288">
    <property type="entry name" value="KH DOMAIN CONTAINING RNA BINDING PROTEIN"/>
    <property type="match status" value="1"/>
</dbReference>
<dbReference type="RefSeq" id="XP_003060469.1">
    <property type="nucleotide sequence ID" value="XM_003060423.1"/>
</dbReference>
<evidence type="ECO:0000256" key="2">
    <source>
        <dbReference type="PROSITE-ProRule" id="PRU00117"/>
    </source>
</evidence>
<dbReference type="SUPFAM" id="SSF54791">
    <property type="entry name" value="Eukaryotic type KH-domain (KH-domain type I)"/>
    <property type="match status" value="4"/>
</dbReference>
<reference evidence="5 6" key="1">
    <citation type="journal article" date="2009" name="Science">
        <title>Green evolution and dynamic adaptations revealed by genomes of the marine picoeukaryotes Micromonas.</title>
        <authorList>
            <person name="Worden A.Z."/>
            <person name="Lee J.H."/>
            <person name="Mock T."/>
            <person name="Rouze P."/>
            <person name="Simmons M.P."/>
            <person name="Aerts A.L."/>
            <person name="Allen A.E."/>
            <person name="Cuvelier M.L."/>
            <person name="Derelle E."/>
            <person name="Everett M.V."/>
            <person name="Foulon E."/>
            <person name="Grimwood J."/>
            <person name="Gundlach H."/>
            <person name="Henrissat B."/>
            <person name="Napoli C."/>
            <person name="McDonald S.M."/>
            <person name="Parker M.S."/>
            <person name="Rombauts S."/>
            <person name="Salamov A."/>
            <person name="Von Dassow P."/>
            <person name="Badger J.H."/>
            <person name="Coutinho P.M."/>
            <person name="Demir E."/>
            <person name="Dubchak I."/>
            <person name="Gentemann C."/>
            <person name="Eikrem W."/>
            <person name="Gready J.E."/>
            <person name="John U."/>
            <person name="Lanier W."/>
            <person name="Lindquist E.A."/>
            <person name="Lucas S."/>
            <person name="Mayer K.F."/>
            <person name="Moreau H."/>
            <person name="Not F."/>
            <person name="Otillar R."/>
            <person name="Panaud O."/>
            <person name="Pangilinan J."/>
            <person name="Paulsen I."/>
            <person name="Piegu B."/>
            <person name="Poliakov A."/>
            <person name="Robbens S."/>
            <person name="Schmutz J."/>
            <person name="Toulza E."/>
            <person name="Wyss T."/>
            <person name="Zelensky A."/>
            <person name="Zhou K."/>
            <person name="Armbrust E.V."/>
            <person name="Bhattacharya D."/>
            <person name="Goodenough U.W."/>
            <person name="Van de Peer Y."/>
            <person name="Grigoriev I.V."/>
        </authorList>
    </citation>
    <scope>NUCLEOTIDE SEQUENCE [LARGE SCALE GENOMIC DNA]</scope>
    <source>
        <strain evidence="5 6">CCMP1545</strain>
    </source>
</reference>
<feature type="domain" description="K Homology" evidence="4">
    <location>
        <begin position="168"/>
        <end position="233"/>
    </location>
</feature>
<dbReference type="SMART" id="SM00322">
    <property type="entry name" value="KH"/>
    <property type="match status" value="4"/>
</dbReference>
<name>C1MXY0_MICPC</name>
<sequence length="552" mass="60353">MAMALLAVAPARPRAFARSSGIAPPLGAVPAGGESRRFAPSSSRASSLVVRAEYGERRYGGGRAGEGGRRRDDRDRDRGVYGGGGAGLRVNEFGDEYETSGERGARRPRAPPPRYHRDDDDDAPRGRRDDRHRYDDDRDFDRRSRRADDRGSARAFRGGGGGDDDDDRFVEEVLPCSGKEPGRVIGKGGATIDRIQNETGARIDVLRDEEECRITGGAASVAAALKAVKLVMARGDGPSDPSSGSAFRDEFGDDARYAAVEIIPCVGVGPGRVIGKRGATVMRIQDETGARIEVKAEDGQCFVSGTREQVDRATVAVRRIIEEGDGYEPVQRASRNFDYDGDWGDERLGGSRDRGEWIEEIIPCRSALAVGRVIGKRGTTVSRIESETGAKIQVDQRMLECVVSGYPEAVAAASRQVKQVMVEGFGGAVERVECTGMEGLIIGPGGARVRRIRTESKARVDVQKISEHASECVIKGDPDAVRIAVGMVTELMEEERRVNERRRGGGGWEREFEYDREYDDRPPRSRRESWGEEIRREGGGDRGGRRFGEYGR</sequence>
<dbReference type="GO" id="GO:0003723">
    <property type="term" value="F:RNA binding"/>
    <property type="evidence" value="ECO:0007669"/>
    <property type="project" value="UniProtKB-UniRule"/>
</dbReference>
<feature type="compositionally biased region" description="Basic and acidic residues" evidence="3">
    <location>
        <begin position="66"/>
        <end position="79"/>
    </location>
</feature>
<dbReference type="eggNOG" id="KOG1676">
    <property type="taxonomic scope" value="Eukaryota"/>
</dbReference>
<evidence type="ECO:0000256" key="1">
    <source>
        <dbReference type="ARBA" id="ARBA00022737"/>
    </source>
</evidence>
<dbReference type="Proteomes" id="UP000001876">
    <property type="component" value="Unassembled WGS sequence"/>
</dbReference>
<dbReference type="OrthoDB" id="5204190at2759"/>
<keyword evidence="2" id="KW-0694">RNA-binding</keyword>
<dbReference type="AlphaFoldDB" id="C1MXY0"/>
<feature type="region of interest" description="Disordered" evidence="3">
    <location>
        <begin position="499"/>
        <end position="552"/>
    </location>
</feature>
<feature type="domain" description="K Homology" evidence="4">
    <location>
        <begin position="356"/>
        <end position="422"/>
    </location>
</feature>
<feature type="domain" description="K Homology" evidence="4">
    <location>
        <begin position="257"/>
        <end position="322"/>
    </location>
</feature>
<dbReference type="GeneID" id="9685907"/>
<dbReference type="OMA" id="HESGAYV"/>
<accession>C1MXY0</accession>
<organism evidence="6">
    <name type="scientific">Micromonas pusilla (strain CCMP1545)</name>
    <name type="common">Picoplanktonic green alga</name>
    <dbReference type="NCBI Taxonomy" id="564608"/>
    <lineage>
        <taxon>Eukaryota</taxon>
        <taxon>Viridiplantae</taxon>
        <taxon>Chlorophyta</taxon>
        <taxon>Mamiellophyceae</taxon>
        <taxon>Mamiellales</taxon>
        <taxon>Mamiellaceae</taxon>
        <taxon>Micromonas</taxon>
    </lineage>
</organism>
<evidence type="ECO:0000313" key="5">
    <source>
        <dbReference type="EMBL" id="EEH55238.1"/>
    </source>
</evidence>
<evidence type="ECO:0000313" key="6">
    <source>
        <dbReference type="Proteomes" id="UP000001876"/>
    </source>
</evidence>
<dbReference type="InterPro" id="IPR004088">
    <property type="entry name" value="KH_dom_type_1"/>
</dbReference>
<evidence type="ECO:0000256" key="3">
    <source>
        <dbReference type="SAM" id="MobiDB-lite"/>
    </source>
</evidence>
<dbReference type="CDD" id="cd00105">
    <property type="entry name" value="KH-I"/>
    <property type="match status" value="2"/>
</dbReference>
<dbReference type="EMBL" id="GG663742">
    <property type="protein sequence ID" value="EEH55238.1"/>
    <property type="molecule type" value="Genomic_DNA"/>
</dbReference>
<dbReference type="PROSITE" id="PS50084">
    <property type="entry name" value="KH_TYPE_1"/>
    <property type="match status" value="4"/>
</dbReference>
<dbReference type="InterPro" id="IPR004087">
    <property type="entry name" value="KH_dom"/>
</dbReference>
<dbReference type="InterPro" id="IPR036612">
    <property type="entry name" value="KH_dom_type_1_sf"/>
</dbReference>
<evidence type="ECO:0000259" key="4">
    <source>
        <dbReference type="SMART" id="SM00322"/>
    </source>
</evidence>
<feature type="compositionally biased region" description="Basic and acidic residues" evidence="3">
    <location>
        <begin position="115"/>
        <end position="152"/>
    </location>
</feature>
<gene>
    <name evidence="5" type="ORF">MICPUCDRAFT_60328</name>
</gene>
<feature type="domain" description="K Homology" evidence="4">
    <location>
        <begin position="428"/>
        <end position="493"/>
    </location>
</feature>
<keyword evidence="6" id="KW-1185">Reference proteome</keyword>
<dbReference type="KEGG" id="mpp:MICPUCDRAFT_60328"/>
<dbReference type="Pfam" id="PF00013">
    <property type="entry name" value="KH_1"/>
    <property type="match status" value="4"/>
</dbReference>
<dbReference type="Gene3D" id="3.30.1370.10">
    <property type="entry name" value="K Homology domain, type 1"/>
    <property type="match status" value="4"/>
</dbReference>
<feature type="compositionally biased region" description="Low complexity" evidence="3">
    <location>
        <begin position="38"/>
        <end position="52"/>
    </location>
</feature>